<evidence type="ECO:0000313" key="1">
    <source>
        <dbReference type="EMBL" id="VEL12318.1"/>
    </source>
</evidence>
<accession>A0A3S5CJ32</accession>
<gene>
    <name evidence="1" type="ORF">PXEA_LOCUS5758</name>
</gene>
<dbReference type="Proteomes" id="UP000784294">
    <property type="component" value="Unassembled WGS sequence"/>
</dbReference>
<comment type="caution">
    <text evidence="1">The sequence shown here is derived from an EMBL/GenBank/DDBJ whole genome shotgun (WGS) entry which is preliminary data.</text>
</comment>
<name>A0A3S5CJ32_9PLAT</name>
<dbReference type="AlphaFoldDB" id="A0A3S5CJ32"/>
<proteinExistence type="predicted"/>
<dbReference type="EMBL" id="CAAALY010014425">
    <property type="protein sequence ID" value="VEL12318.1"/>
    <property type="molecule type" value="Genomic_DNA"/>
</dbReference>
<keyword evidence="2" id="KW-1185">Reference proteome</keyword>
<evidence type="ECO:0000313" key="2">
    <source>
        <dbReference type="Proteomes" id="UP000784294"/>
    </source>
</evidence>
<sequence>MHLPIFWLNIRNSPKLGLLSVGSSEWTYRLSLAPHSFVQRVTQRLGPNLVLRLMSARLGSFRTRSFSLNTLLTLLTEALGEVEVQRFIHAVLFDAFRLHSTFVRPPERLSSFVPAVRRLLLLSNALHLQVVSFPFRWLGTTQIAFAIRSCYQGGLVGRTLSGVLC</sequence>
<organism evidence="1 2">
    <name type="scientific">Protopolystoma xenopodis</name>
    <dbReference type="NCBI Taxonomy" id="117903"/>
    <lineage>
        <taxon>Eukaryota</taxon>
        <taxon>Metazoa</taxon>
        <taxon>Spiralia</taxon>
        <taxon>Lophotrochozoa</taxon>
        <taxon>Platyhelminthes</taxon>
        <taxon>Monogenea</taxon>
        <taxon>Polyopisthocotylea</taxon>
        <taxon>Polystomatidea</taxon>
        <taxon>Polystomatidae</taxon>
        <taxon>Protopolystoma</taxon>
    </lineage>
</organism>
<protein>
    <submittedName>
        <fullName evidence="1">Uncharacterized protein</fullName>
    </submittedName>
</protein>
<reference evidence="1" key="1">
    <citation type="submission" date="2018-11" db="EMBL/GenBank/DDBJ databases">
        <authorList>
            <consortium name="Pathogen Informatics"/>
        </authorList>
    </citation>
    <scope>NUCLEOTIDE SEQUENCE</scope>
</reference>